<keyword evidence="3" id="KW-1185">Reference proteome</keyword>
<dbReference type="CDD" id="cd06260">
    <property type="entry name" value="DUF820-like"/>
    <property type="match status" value="1"/>
</dbReference>
<dbReference type="PANTHER" id="PTHR35400:SF1">
    <property type="entry name" value="SLR1083 PROTEIN"/>
    <property type="match status" value="1"/>
</dbReference>
<dbReference type="GO" id="GO:0004519">
    <property type="term" value="F:endonuclease activity"/>
    <property type="evidence" value="ECO:0007669"/>
    <property type="project" value="UniProtKB-KW"/>
</dbReference>
<dbReference type="AlphaFoldDB" id="A0AAW9PZ79"/>
<organism evidence="2 3">
    <name type="scientific">Tumidithrix elongata BACA0141</name>
    <dbReference type="NCBI Taxonomy" id="2716417"/>
    <lineage>
        <taxon>Bacteria</taxon>
        <taxon>Bacillati</taxon>
        <taxon>Cyanobacteriota</taxon>
        <taxon>Cyanophyceae</taxon>
        <taxon>Pseudanabaenales</taxon>
        <taxon>Pseudanabaenaceae</taxon>
        <taxon>Tumidithrix</taxon>
        <taxon>Tumidithrix elongata</taxon>
    </lineage>
</organism>
<gene>
    <name evidence="2" type="ORF">V2H45_05740</name>
</gene>
<evidence type="ECO:0000259" key="1">
    <source>
        <dbReference type="Pfam" id="PF05685"/>
    </source>
</evidence>
<dbReference type="SUPFAM" id="SSF52980">
    <property type="entry name" value="Restriction endonuclease-like"/>
    <property type="match status" value="1"/>
</dbReference>
<proteinExistence type="predicted"/>
<keyword evidence="2" id="KW-0540">Nuclease</keyword>
<reference evidence="2" key="1">
    <citation type="submission" date="2024-01" db="EMBL/GenBank/DDBJ databases">
        <title>Bank of Algae and Cyanobacteria of the Azores (BACA) strain genomes.</title>
        <authorList>
            <person name="Luz R."/>
            <person name="Cordeiro R."/>
            <person name="Fonseca A."/>
            <person name="Goncalves V."/>
        </authorList>
    </citation>
    <scope>NUCLEOTIDE SEQUENCE</scope>
    <source>
        <strain evidence="2">BACA0141</strain>
    </source>
</reference>
<accession>A0AAW9PZ79</accession>
<dbReference type="Proteomes" id="UP001333818">
    <property type="component" value="Unassembled WGS sequence"/>
</dbReference>
<dbReference type="Gene3D" id="3.90.1570.10">
    <property type="entry name" value="tt1808, chain A"/>
    <property type="match status" value="1"/>
</dbReference>
<feature type="domain" description="Putative restriction endonuclease" evidence="1">
    <location>
        <begin position="13"/>
        <end position="181"/>
    </location>
</feature>
<dbReference type="InterPro" id="IPR008538">
    <property type="entry name" value="Uma2"/>
</dbReference>
<sequence length="185" mass="21213">MTILLDIRLISVAEYHRMGELGILNPDEKVELLAGQIVKKPMKGTRHTSTNKRLEKLLENLLGDRVLVRTQDPIRLDNYSEPEPDVAVVVPNLSFYADHHPTPSEVYLIIEISDTTLRQDCEYKSKLYSQAGIEDYWVLDLNNRQLYVFRLPSPDGYLSRQEISDVEVISPLAFPDIKLSISDFL</sequence>
<protein>
    <submittedName>
        <fullName evidence="2">Uma2 family endonuclease</fullName>
    </submittedName>
</protein>
<dbReference type="InterPro" id="IPR012296">
    <property type="entry name" value="Nuclease_put_TT1808"/>
</dbReference>
<evidence type="ECO:0000313" key="2">
    <source>
        <dbReference type="EMBL" id="MEE3716243.1"/>
    </source>
</evidence>
<dbReference type="Pfam" id="PF05685">
    <property type="entry name" value="Uma2"/>
    <property type="match status" value="1"/>
</dbReference>
<dbReference type="RefSeq" id="WP_330482670.1">
    <property type="nucleotide sequence ID" value="NZ_JAZBJZ010000015.1"/>
</dbReference>
<dbReference type="PANTHER" id="PTHR35400">
    <property type="entry name" value="SLR1083 PROTEIN"/>
    <property type="match status" value="1"/>
</dbReference>
<dbReference type="InterPro" id="IPR011335">
    <property type="entry name" value="Restrct_endonuc-II-like"/>
</dbReference>
<evidence type="ECO:0000313" key="3">
    <source>
        <dbReference type="Proteomes" id="UP001333818"/>
    </source>
</evidence>
<name>A0AAW9PZ79_9CYAN</name>
<comment type="caution">
    <text evidence="2">The sequence shown here is derived from an EMBL/GenBank/DDBJ whole genome shotgun (WGS) entry which is preliminary data.</text>
</comment>
<keyword evidence="2" id="KW-0255">Endonuclease</keyword>
<dbReference type="EMBL" id="JAZBJZ010000015">
    <property type="protein sequence ID" value="MEE3716243.1"/>
    <property type="molecule type" value="Genomic_DNA"/>
</dbReference>
<keyword evidence="2" id="KW-0378">Hydrolase</keyword>